<sequence>MLNSAWIRLATGQFVRADRILSVRTERAEGPPQGRWADTGIVRIMICLDFTEADTEDGISPPWWQEAAVCHRERSDFLLANLLNLMAAVAETSGVRFIYPVLSDGRVHRWIAGVTLPPGEEAAVTGLPAVPHEEAARV</sequence>
<protein>
    <submittedName>
        <fullName evidence="1">Uncharacterized protein</fullName>
    </submittedName>
</protein>
<dbReference type="RefSeq" id="WP_165337322.1">
    <property type="nucleotide sequence ID" value="NZ_JAAKZX010000001.1"/>
</dbReference>
<evidence type="ECO:0000313" key="1">
    <source>
        <dbReference type="EMBL" id="NGO40636.1"/>
    </source>
</evidence>
<reference evidence="1 2" key="1">
    <citation type="submission" date="2020-02" db="EMBL/GenBank/DDBJ databases">
        <title>Whole-genome analyses of novel actinobacteria.</title>
        <authorList>
            <person name="Sahin N."/>
            <person name="Tokatli A."/>
        </authorList>
    </citation>
    <scope>NUCLEOTIDE SEQUENCE [LARGE SCALE GENOMIC DNA]</scope>
    <source>
        <strain evidence="1 2">YC419</strain>
    </source>
</reference>
<dbReference type="EMBL" id="JAAKZX010000001">
    <property type="protein sequence ID" value="NGO40636.1"/>
    <property type="molecule type" value="Genomic_DNA"/>
</dbReference>
<accession>A0ABX0DNA5</accession>
<keyword evidence="2" id="KW-1185">Reference proteome</keyword>
<evidence type="ECO:0000313" key="2">
    <source>
        <dbReference type="Proteomes" id="UP001518140"/>
    </source>
</evidence>
<comment type="caution">
    <text evidence="1">The sequence shown here is derived from an EMBL/GenBank/DDBJ whole genome shotgun (WGS) entry which is preliminary data.</text>
</comment>
<name>A0ABX0DNA5_9ACTN</name>
<gene>
    <name evidence="1" type="ORF">G6048_00190</name>
</gene>
<organism evidence="1 2">
    <name type="scientific">Streptomyces ureilyticus</name>
    <dbReference type="NCBI Taxonomy" id="1775131"/>
    <lineage>
        <taxon>Bacteria</taxon>
        <taxon>Bacillati</taxon>
        <taxon>Actinomycetota</taxon>
        <taxon>Actinomycetes</taxon>
        <taxon>Kitasatosporales</taxon>
        <taxon>Streptomycetaceae</taxon>
        <taxon>Streptomyces</taxon>
    </lineage>
</organism>
<dbReference type="Proteomes" id="UP001518140">
    <property type="component" value="Unassembled WGS sequence"/>
</dbReference>
<proteinExistence type="predicted"/>